<evidence type="ECO:0000313" key="2">
    <source>
        <dbReference type="Proteomes" id="UP001281614"/>
    </source>
</evidence>
<protein>
    <submittedName>
        <fullName evidence="1">Uncharacterized protein</fullName>
    </submittedName>
</protein>
<dbReference type="AlphaFoldDB" id="A0AAD9Y482"/>
<comment type="caution">
    <text evidence="1">The sequence shown here is derived from an EMBL/GenBank/DDBJ whole genome shotgun (WGS) entry which is preliminary data.</text>
</comment>
<name>A0AAD9Y482_COLKA</name>
<sequence length="88" mass="9613">MDTVPEDEFVAGAREDSIFSAGLLAELDLDISLSNDHPEGPLLIETSGDIWADENWVNNVSNTGNFDLSGSQSYFFEDFGLDDEPQGL</sequence>
<proteinExistence type="predicted"/>
<gene>
    <name evidence="1" type="ORF">CKAH01_18721</name>
</gene>
<accession>A0AAD9Y482</accession>
<dbReference type="Proteomes" id="UP001281614">
    <property type="component" value="Unassembled WGS sequence"/>
</dbReference>
<keyword evidence="2" id="KW-1185">Reference proteome</keyword>
<evidence type="ECO:0000313" key="1">
    <source>
        <dbReference type="EMBL" id="KAK2738929.1"/>
    </source>
</evidence>
<organism evidence="1 2">
    <name type="scientific">Colletotrichum kahawae</name>
    <name type="common">Coffee berry disease fungus</name>
    <dbReference type="NCBI Taxonomy" id="34407"/>
    <lineage>
        <taxon>Eukaryota</taxon>
        <taxon>Fungi</taxon>
        <taxon>Dikarya</taxon>
        <taxon>Ascomycota</taxon>
        <taxon>Pezizomycotina</taxon>
        <taxon>Sordariomycetes</taxon>
        <taxon>Hypocreomycetidae</taxon>
        <taxon>Glomerellales</taxon>
        <taxon>Glomerellaceae</taxon>
        <taxon>Colletotrichum</taxon>
        <taxon>Colletotrichum gloeosporioides species complex</taxon>
    </lineage>
</organism>
<dbReference type="EMBL" id="VYYT01000374">
    <property type="protein sequence ID" value="KAK2738929.1"/>
    <property type="molecule type" value="Genomic_DNA"/>
</dbReference>
<reference evidence="1" key="1">
    <citation type="submission" date="2023-02" db="EMBL/GenBank/DDBJ databases">
        <title>Colletotrichum kahawae CIFC_Que2 genome sequencing and assembly.</title>
        <authorList>
            <person name="Baroncelli R."/>
        </authorList>
    </citation>
    <scope>NUCLEOTIDE SEQUENCE</scope>
    <source>
        <strain evidence="1">CIFC_Que2</strain>
    </source>
</reference>